<dbReference type="InterPro" id="IPR013324">
    <property type="entry name" value="RNA_pol_sigma_r3/r4-like"/>
</dbReference>
<dbReference type="InterPro" id="IPR013249">
    <property type="entry name" value="RNA_pol_sigma70_r4_t2"/>
</dbReference>
<dbReference type="Pfam" id="PF04542">
    <property type="entry name" value="Sigma70_r2"/>
    <property type="match status" value="1"/>
</dbReference>
<keyword evidence="4" id="KW-0238">DNA-binding</keyword>
<dbReference type="Proteomes" id="UP000535543">
    <property type="component" value="Unassembled WGS sequence"/>
</dbReference>
<dbReference type="PANTHER" id="PTHR43133:SF66">
    <property type="entry name" value="ECF RNA POLYMERASE SIGMA FACTOR SIGK"/>
    <property type="match status" value="1"/>
</dbReference>
<keyword evidence="5" id="KW-0804">Transcription</keyword>
<accession>A0A848KPG3</accession>
<evidence type="ECO:0000313" key="9">
    <source>
        <dbReference type="EMBL" id="NMN98180.1"/>
    </source>
</evidence>
<reference evidence="9 10" key="1">
    <citation type="submission" date="2019-05" db="EMBL/GenBank/DDBJ databases">
        <authorList>
            <person name="Lee S.D."/>
        </authorList>
    </citation>
    <scope>NUCLEOTIDE SEQUENCE [LARGE SCALE GENOMIC DNA]</scope>
    <source>
        <strain evidence="9 10">YC2-7</strain>
    </source>
</reference>
<name>A0A848KPG3_9NOCA</name>
<evidence type="ECO:0000256" key="3">
    <source>
        <dbReference type="ARBA" id="ARBA00023082"/>
    </source>
</evidence>
<dbReference type="SUPFAM" id="SSF88946">
    <property type="entry name" value="Sigma2 domain of RNA polymerase sigma factors"/>
    <property type="match status" value="1"/>
</dbReference>
<dbReference type="RefSeq" id="WP_169591937.1">
    <property type="nucleotide sequence ID" value="NZ_VCQU01000009.1"/>
</dbReference>
<sequence>MVTPARPFSDSPVPPGGDDSSSSDPQCPTDVSRVLAVRKVEAGELGELLALVGRGDAKAFATFYDRTSARVYGVALRVLRDAGFAEETTQEIYLQVWRTASSFDPAKGSAPAWLMTLAHRRAVDRVRSEQSHTDREFTYGTLNLPGEFDTVIEEVWDRIERRAVLECLNTLTSSQRESIELAYYGGYTYREVADHLGVGVSAIKSRIRDGLIRLRGCLAVS</sequence>
<evidence type="ECO:0000256" key="4">
    <source>
        <dbReference type="ARBA" id="ARBA00023125"/>
    </source>
</evidence>
<dbReference type="NCBIfam" id="NF007228">
    <property type="entry name" value="PRK09646.1"/>
    <property type="match status" value="1"/>
</dbReference>
<dbReference type="InterPro" id="IPR014284">
    <property type="entry name" value="RNA_pol_sigma-70_dom"/>
</dbReference>
<feature type="domain" description="RNA polymerase sigma-70 region 2" evidence="7">
    <location>
        <begin position="64"/>
        <end position="130"/>
    </location>
</feature>
<proteinExistence type="inferred from homology"/>
<organism evidence="9 10">
    <name type="scientific">Antrihabitans stalactiti</name>
    <dbReference type="NCBI Taxonomy" id="2584121"/>
    <lineage>
        <taxon>Bacteria</taxon>
        <taxon>Bacillati</taxon>
        <taxon>Actinomycetota</taxon>
        <taxon>Actinomycetes</taxon>
        <taxon>Mycobacteriales</taxon>
        <taxon>Nocardiaceae</taxon>
        <taxon>Antrihabitans</taxon>
    </lineage>
</organism>
<dbReference type="InterPro" id="IPR039425">
    <property type="entry name" value="RNA_pol_sigma-70-like"/>
</dbReference>
<feature type="region of interest" description="Disordered" evidence="6">
    <location>
        <begin position="1"/>
        <end position="29"/>
    </location>
</feature>
<evidence type="ECO:0000256" key="2">
    <source>
        <dbReference type="ARBA" id="ARBA00023015"/>
    </source>
</evidence>
<dbReference type="GO" id="GO:0003677">
    <property type="term" value="F:DNA binding"/>
    <property type="evidence" value="ECO:0007669"/>
    <property type="project" value="UniProtKB-KW"/>
</dbReference>
<protein>
    <submittedName>
        <fullName evidence="9">Sigma-70 family RNA polymerase sigma factor</fullName>
    </submittedName>
</protein>
<dbReference type="InterPro" id="IPR013325">
    <property type="entry name" value="RNA_pol_sigma_r2"/>
</dbReference>
<evidence type="ECO:0000256" key="1">
    <source>
        <dbReference type="ARBA" id="ARBA00010641"/>
    </source>
</evidence>
<keyword evidence="2" id="KW-0805">Transcription regulation</keyword>
<dbReference type="GO" id="GO:0006352">
    <property type="term" value="P:DNA-templated transcription initiation"/>
    <property type="evidence" value="ECO:0007669"/>
    <property type="project" value="InterPro"/>
</dbReference>
<gene>
    <name evidence="9" type="ORF">FGL95_24360</name>
</gene>
<dbReference type="InterPro" id="IPR036388">
    <property type="entry name" value="WH-like_DNA-bd_sf"/>
</dbReference>
<comment type="caution">
    <text evidence="9">The sequence shown here is derived from an EMBL/GenBank/DDBJ whole genome shotgun (WGS) entry which is preliminary data.</text>
</comment>
<reference evidence="9 10" key="2">
    <citation type="submission" date="2020-06" db="EMBL/GenBank/DDBJ databases">
        <title>Antribacter stalactiti gen. nov., sp. nov., a new member of the family Nacardiaceae isolated from a cave.</title>
        <authorList>
            <person name="Kim I.S."/>
        </authorList>
    </citation>
    <scope>NUCLEOTIDE SEQUENCE [LARGE SCALE GENOMIC DNA]</scope>
    <source>
        <strain evidence="9 10">YC2-7</strain>
    </source>
</reference>
<feature type="domain" description="RNA polymerase sigma factor 70 region 4 type 2" evidence="8">
    <location>
        <begin position="162"/>
        <end position="214"/>
    </location>
</feature>
<evidence type="ECO:0000256" key="5">
    <source>
        <dbReference type="ARBA" id="ARBA00023163"/>
    </source>
</evidence>
<comment type="similarity">
    <text evidence="1">Belongs to the sigma-70 factor family. ECF subfamily.</text>
</comment>
<dbReference type="GO" id="GO:0016987">
    <property type="term" value="F:sigma factor activity"/>
    <property type="evidence" value="ECO:0007669"/>
    <property type="project" value="UniProtKB-KW"/>
</dbReference>
<dbReference type="AlphaFoldDB" id="A0A848KPG3"/>
<evidence type="ECO:0000259" key="7">
    <source>
        <dbReference type="Pfam" id="PF04542"/>
    </source>
</evidence>
<dbReference type="InterPro" id="IPR007627">
    <property type="entry name" value="RNA_pol_sigma70_r2"/>
</dbReference>
<dbReference type="SUPFAM" id="SSF88659">
    <property type="entry name" value="Sigma3 and sigma4 domains of RNA polymerase sigma factors"/>
    <property type="match status" value="1"/>
</dbReference>
<keyword evidence="10" id="KW-1185">Reference proteome</keyword>
<evidence type="ECO:0000313" key="10">
    <source>
        <dbReference type="Proteomes" id="UP000535543"/>
    </source>
</evidence>
<dbReference type="Gene3D" id="1.10.1740.10">
    <property type="match status" value="1"/>
</dbReference>
<evidence type="ECO:0000259" key="8">
    <source>
        <dbReference type="Pfam" id="PF08281"/>
    </source>
</evidence>
<feature type="compositionally biased region" description="Low complexity" evidence="6">
    <location>
        <begin position="16"/>
        <end position="25"/>
    </location>
</feature>
<keyword evidence="3" id="KW-0731">Sigma factor</keyword>
<dbReference type="PANTHER" id="PTHR43133">
    <property type="entry name" value="RNA POLYMERASE ECF-TYPE SIGMA FACTO"/>
    <property type="match status" value="1"/>
</dbReference>
<dbReference type="EMBL" id="VCQU01000009">
    <property type="protein sequence ID" value="NMN98180.1"/>
    <property type="molecule type" value="Genomic_DNA"/>
</dbReference>
<evidence type="ECO:0000256" key="6">
    <source>
        <dbReference type="SAM" id="MobiDB-lite"/>
    </source>
</evidence>
<dbReference type="NCBIfam" id="TIGR02937">
    <property type="entry name" value="sigma70-ECF"/>
    <property type="match status" value="1"/>
</dbReference>
<dbReference type="Gene3D" id="1.10.10.10">
    <property type="entry name" value="Winged helix-like DNA-binding domain superfamily/Winged helix DNA-binding domain"/>
    <property type="match status" value="1"/>
</dbReference>
<dbReference type="CDD" id="cd06171">
    <property type="entry name" value="Sigma70_r4"/>
    <property type="match status" value="1"/>
</dbReference>
<dbReference type="Pfam" id="PF08281">
    <property type="entry name" value="Sigma70_r4_2"/>
    <property type="match status" value="1"/>
</dbReference>